<name>G6XFT6_9PROT</name>
<sequence>MTFSSRRKRLSLLVAALSAGVAAQAVAADHPRLTPERDVTVVYQLTAPSSHLAPGHNDVKVYFSGSGDQLRIDSADGNGITILDRPGQLVTLVMVPRKIYTRLRPEHGLHSPFMLDLEMQYKKVGQERVAGVACQRWDIQTSHGKAAACVTDDGVILAENGVDADGVEGSLRAVSVNYDDLASDTFQPPSDFEELKPRNASSHVTGNEKKPTESATPSPVPEASTPAGGEDTGSGAQAAMPVQPDTTEPSVPNDSAGDGSVTTPDQPPSGPSNGNRRP</sequence>
<evidence type="ECO:0000256" key="2">
    <source>
        <dbReference type="SAM" id="SignalP"/>
    </source>
</evidence>
<dbReference type="OrthoDB" id="7268862at2"/>
<feature type="signal peptide" evidence="2">
    <location>
        <begin position="1"/>
        <end position="27"/>
    </location>
</feature>
<gene>
    <name evidence="3" type="ORF">GMO_03510</name>
</gene>
<evidence type="ECO:0000313" key="3">
    <source>
        <dbReference type="EMBL" id="EHH69044.1"/>
    </source>
</evidence>
<evidence type="ECO:0000256" key="1">
    <source>
        <dbReference type="SAM" id="MobiDB-lite"/>
    </source>
</evidence>
<dbReference type="RefSeq" id="WP_008850501.1">
    <property type="nucleotide sequence ID" value="NZ_AGQV01000001.1"/>
</dbReference>
<organism evidence="3 4">
    <name type="scientific">Gluconobacter morbifer G707</name>
    <dbReference type="NCBI Taxonomy" id="1088869"/>
    <lineage>
        <taxon>Bacteria</taxon>
        <taxon>Pseudomonadati</taxon>
        <taxon>Pseudomonadota</taxon>
        <taxon>Alphaproteobacteria</taxon>
        <taxon>Acetobacterales</taxon>
        <taxon>Acetobacteraceae</taxon>
        <taxon>Gluconobacter</taxon>
    </lineage>
</organism>
<dbReference type="AlphaFoldDB" id="G6XFT6"/>
<dbReference type="Proteomes" id="UP000004949">
    <property type="component" value="Unassembled WGS sequence"/>
</dbReference>
<accession>G6XFT6</accession>
<protein>
    <recommendedName>
        <fullName evidence="5">DUF4412 domain-containing protein</fullName>
    </recommendedName>
</protein>
<evidence type="ECO:0000313" key="4">
    <source>
        <dbReference type="Proteomes" id="UP000004949"/>
    </source>
</evidence>
<feature type="region of interest" description="Disordered" evidence="1">
    <location>
        <begin position="185"/>
        <end position="278"/>
    </location>
</feature>
<evidence type="ECO:0008006" key="5">
    <source>
        <dbReference type="Google" id="ProtNLM"/>
    </source>
</evidence>
<dbReference type="EMBL" id="AGQV01000001">
    <property type="protein sequence ID" value="EHH69044.1"/>
    <property type="molecule type" value="Genomic_DNA"/>
</dbReference>
<feature type="compositionally biased region" description="Polar residues" evidence="1">
    <location>
        <begin position="244"/>
        <end position="253"/>
    </location>
</feature>
<comment type="caution">
    <text evidence="3">The sequence shown here is derived from an EMBL/GenBank/DDBJ whole genome shotgun (WGS) entry which is preliminary data.</text>
</comment>
<reference evidence="3 4" key="1">
    <citation type="submission" date="2011-10" db="EMBL/GenBank/DDBJ databases">
        <title>Genome sequence of Gluconobacter morbifer G707, isolated from Drosophila gut.</title>
        <authorList>
            <person name="Lee W.-J."/>
            <person name="Kim E.-K."/>
        </authorList>
    </citation>
    <scope>NUCLEOTIDE SEQUENCE [LARGE SCALE GENOMIC DNA]</scope>
    <source>
        <strain evidence="3 4">G707</strain>
    </source>
</reference>
<dbReference type="STRING" id="1088869.GMO_03510"/>
<keyword evidence="4" id="KW-1185">Reference proteome</keyword>
<keyword evidence="2" id="KW-0732">Signal</keyword>
<proteinExistence type="predicted"/>
<feature type="chain" id="PRO_5003489317" description="DUF4412 domain-containing protein" evidence="2">
    <location>
        <begin position="28"/>
        <end position="278"/>
    </location>
</feature>
<dbReference type="PATRIC" id="fig|1088869.3.peg.353"/>